<dbReference type="NCBIfam" id="TIGR01509">
    <property type="entry name" value="HAD-SF-IA-v3"/>
    <property type="match status" value="1"/>
</dbReference>
<evidence type="ECO:0000313" key="2">
    <source>
        <dbReference type="EMBL" id="RRT36212.1"/>
    </source>
</evidence>
<dbReference type="PANTHER" id="PTHR12725:SF117">
    <property type="entry name" value="HALOACID DEHALOGENASE-LIKE HYDROLASE"/>
    <property type="match status" value="1"/>
</dbReference>
<evidence type="ECO:0000256" key="1">
    <source>
        <dbReference type="SAM" id="MobiDB-lite"/>
    </source>
</evidence>
<feature type="non-terminal residue" evidence="2">
    <location>
        <position position="1"/>
    </location>
</feature>
<gene>
    <name evidence="2" type="ORF">B296_00024032</name>
</gene>
<name>A0A426X9R8_ENSVE</name>
<dbReference type="AlphaFoldDB" id="A0A426X9R8"/>
<sequence>LSMETVVNEAKYECLLFVLSRLGLDDCFEGVICFETLNPLPKQNGSADGHGNFGDTDGESDSSTDTASCVGGRKSNSKGRRILCKPSLEAVEAAIKIANIDPKRTIFLDDSARNIAAGKAAGLHTVLVSHLLPPSSSSSSCCSYQVRPKLGWMIITCRKLRSHRTHVKLHVGECRLGARCWYQGLMLHWKASTT</sequence>
<dbReference type="InterPro" id="IPR023214">
    <property type="entry name" value="HAD_sf"/>
</dbReference>
<dbReference type="InterPro" id="IPR006439">
    <property type="entry name" value="HAD-SF_hydro_IA"/>
</dbReference>
<dbReference type="Gene3D" id="3.40.50.1000">
    <property type="entry name" value="HAD superfamily/HAD-like"/>
    <property type="match status" value="1"/>
</dbReference>
<proteinExistence type="predicted"/>
<dbReference type="SUPFAM" id="SSF56784">
    <property type="entry name" value="HAD-like"/>
    <property type="match status" value="1"/>
</dbReference>
<accession>A0A426X9R8</accession>
<dbReference type="EMBL" id="AMZH03023911">
    <property type="protein sequence ID" value="RRT36212.1"/>
    <property type="molecule type" value="Genomic_DNA"/>
</dbReference>
<protein>
    <submittedName>
        <fullName evidence="2">Uncharacterized protein</fullName>
    </submittedName>
</protein>
<reference evidence="2 3" key="1">
    <citation type="journal article" date="2014" name="Agronomy (Basel)">
        <title>A Draft Genome Sequence for Ensete ventricosum, the Drought-Tolerant Tree Against Hunger.</title>
        <authorList>
            <person name="Harrison J."/>
            <person name="Moore K.A."/>
            <person name="Paszkiewicz K."/>
            <person name="Jones T."/>
            <person name="Grant M."/>
            <person name="Ambacheew D."/>
            <person name="Muzemil S."/>
            <person name="Studholme D.J."/>
        </authorList>
    </citation>
    <scope>NUCLEOTIDE SEQUENCE [LARGE SCALE GENOMIC DNA]</scope>
</reference>
<dbReference type="InterPro" id="IPR036412">
    <property type="entry name" value="HAD-like_sf"/>
</dbReference>
<evidence type="ECO:0000313" key="3">
    <source>
        <dbReference type="Proteomes" id="UP000287651"/>
    </source>
</evidence>
<organism evidence="2 3">
    <name type="scientific">Ensete ventricosum</name>
    <name type="common">Abyssinian banana</name>
    <name type="synonym">Musa ensete</name>
    <dbReference type="NCBI Taxonomy" id="4639"/>
    <lineage>
        <taxon>Eukaryota</taxon>
        <taxon>Viridiplantae</taxon>
        <taxon>Streptophyta</taxon>
        <taxon>Embryophyta</taxon>
        <taxon>Tracheophyta</taxon>
        <taxon>Spermatophyta</taxon>
        <taxon>Magnoliopsida</taxon>
        <taxon>Liliopsida</taxon>
        <taxon>Zingiberales</taxon>
        <taxon>Musaceae</taxon>
        <taxon>Ensete</taxon>
    </lineage>
</organism>
<comment type="caution">
    <text evidence="2">The sequence shown here is derived from an EMBL/GenBank/DDBJ whole genome shotgun (WGS) entry which is preliminary data.</text>
</comment>
<dbReference type="PANTHER" id="PTHR12725">
    <property type="entry name" value="HALOACID DEHALOGENASE-LIKE HYDROLASE"/>
    <property type="match status" value="1"/>
</dbReference>
<feature type="region of interest" description="Disordered" evidence="1">
    <location>
        <begin position="44"/>
        <end position="79"/>
    </location>
</feature>
<dbReference type="Proteomes" id="UP000287651">
    <property type="component" value="Unassembled WGS sequence"/>
</dbReference>
<dbReference type="Pfam" id="PF13242">
    <property type="entry name" value="Hydrolase_like"/>
    <property type="match status" value="1"/>
</dbReference>